<comment type="similarity">
    <text evidence="3">Belongs to the TRAFAC class myosin-kinesin ATPase superfamily. Kinesin family.</text>
</comment>
<dbReference type="InterPro" id="IPR001752">
    <property type="entry name" value="Kinesin_motor_dom"/>
</dbReference>
<dbReference type="InterPro" id="IPR027640">
    <property type="entry name" value="Kinesin-like_fam"/>
</dbReference>
<dbReference type="Pfam" id="PF00225">
    <property type="entry name" value="Kinesin"/>
    <property type="match status" value="1"/>
</dbReference>
<feature type="region of interest" description="Disordered" evidence="5">
    <location>
        <begin position="170"/>
        <end position="193"/>
    </location>
</feature>
<dbReference type="SUPFAM" id="SSF52540">
    <property type="entry name" value="P-loop containing nucleoside triphosphate hydrolases"/>
    <property type="match status" value="1"/>
</dbReference>
<dbReference type="GO" id="GO:0005871">
    <property type="term" value="C:kinesin complex"/>
    <property type="evidence" value="ECO:0007669"/>
    <property type="project" value="TreeGrafter"/>
</dbReference>
<gene>
    <name evidence="7" type="ORF">KP509_33G056600</name>
</gene>
<evidence type="ECO:0000313" key="7">
    <source>
        <dbReference type="EMBL" id="KAH7286050.1"/>
    </source>
</evidence>
<feature type="compositionally biased region" description="Polar residues" evidence="5">
    <location>
        <begin position="777"/>
        <end position="794"/>
    </location>
</feature>
<evidence type="ECO:0000256" key="2">
    <source>
        <dbReference type="ARBA" id="ARBA00023175"/>
    </source>
</evidence>
<evidence type="ECO:0000313" key="8">
    <source>
        <dbReference type="Proteomes" id="UP000825935"/>
    </source>
</evidence>
<feature type="region of interest" description="Disordered" evidence="5">
    <location>
        <begin position="710"/>
        <end position="753"/>
    </location>
</feature>
<sequence>MAPHSASRSAPATPHGHGTNPRTPSSMSKYRPTSLLNRFITPSPCSGQPPPSSSTSSSEHPVEAIARIRQRPEGSDTGQSFLQVTQSGQTVRIRTDQGYRDFGLDGISVAEEEDLPSFYKKYVERRVELVKSGGRCTIMMYGPTGAGKSHTMFGSTKEPGIAYRALQNILGGHNGSSEKPDEKPLTGSPSHATGPTHVVVTILEIYNEEVFDLLAASNNPKGRWTRRNLSRARLEVMGKKAKNAVSITGTDPEKISREIVKVEKRRVTKSTLCNDRSSRSHCMVMVEIPSLGGRLVLVDMAGSENLEQAGIGLDSKLQTGKINQGNVALKRVVEAIANGDSYIPFRDSKLTMLLQDSFEDDQSKILMILCASPDPRDMHKTIGTLEYGCKAKCIVSLPVSPAKETLTGHGSALEARVKAMDAHISRLEADNRSKEKEKEEMCKALKQKDEDLTALRQTLEQMDKEAKKQQSALNEDLRTEMETRIRECQRASEEYAAMEKKLEEKLAEQQREIDSMRSRMKEIEREVERFLSAVPMFSHALAKSANKDGTDIVGKMRGVLECMDIADTENRKMQLGFSVQLQGTLGGDNKDATSTSVVTSHSHDSSVKNAQILEATGCLNPELYVSDSEDPCCGNEQQHYEQTGWLSPIPEEESDAEEEMMLVEDVEDSVRSSTEKEKYSLLPNISDYGSNPARISEGDAPQQVNMEIDEGCSEEDGGDSSSAEVHDTLTQNPPSMDFSVSVPEGVHDPANAASRRTRIENIFMLCGNRRELAAVSNVQNRSSASDGNGANTGNELPRDVSVMAQVASANTTKEIVDRRAGNGGDKVHVSLPPAKSRHPFSSENTPPPSTAHHHAQSIGVSSASHHSKSPANVRALGSESISSAKNADEGKNSSALSNQPEFLDMYVKWETSKDSTGKLIGTIKMRRDSNLAELRAELQRRALDPGADYVFLLLGDPSGNPVDGENEKTLPVTCLPDCHKQRGTKLACLRPHHLHHSTTESAANKQQGPLCSRENQIAWNSPNRQQTTAPSPSQKSPLFRVHALRPPSTQTHQSNIRKDTSQRLSLPLASQVKGLRL</sequence>
<feature type="domain" description="Kinesin motor" evidence="6">
    <location>
        <begin position="61"/>
        <end position="394"/>
    </location>
</feature>
<dbReference type="GO" id="GO:0003777">
    <property type="term" value="F:microtubule motor activity"/>
    <property type="evidence" value="ECO:0007669"/>
    <property type="project" value="InterPro"/>
</dbReference>
<dbReference type="PROSITE" id="PS50067">
    <property type="entry name" value="KINESIN_MOTOR_2"/>
    <property type="match status" value="1"/>
</dbReference>
<proteinExistence type="inferred from homology"/>
<feature type="binding site" evidence="3">
    <location>
        <begin position="142"/>
        <end position="149"/>
    </location>
    <ligand>
        <name>ATP</name>
        <dbReference type="ChEBI" id="CHEBI:30616"/>
    </ligand>
</feature>
<feature type="compositionally biased region" description="Polar residues" evidence="5">
    <location>
        <begin position="1"/>
        <end position="10"/>
    </location>
</feature>
<keyword evidence="3" id="KW-0067">ATP-binding</keyword>
<dbReference type="EMBL" id="CM035438">
    <property type="protein sequence ID" value="KAH7286050.1"/>
    <property type="molecule type" value="Genomic_DNA"/>
</dbReference>
<comment type="caution">
    <text evidence="7">The sequence shown here is derived from an EMBL/GenBank/DDBJ whole genome shotgun (WGS) entry which is preliminary data.</text>
</comment>
<feature type="region of interest" description="Disordered" evidence="5">
    <location>
        <begin position="777"/>
        <end position="796"/>
    </location>
</feature>
<dbReference type="InterPro" id="IPR036961">
    <property type="entry name" value="Kinesin_motor_dom_sf"/>
</dbReference>
<dbReference type="GO" id="GO:0005874">
    <property type="term" value="C:microtubule"/>
    <property type="evidence" value="ECO:0007669"/>
    <property type="project" value="TreeGrafter"/>
</dbReference>
<evidence type="ECO:0000256" key="5">
    <source>
        <dbReference type="SAM" id="MobiDB-lite"/>
    </source>
</evidence>
<dbReference type="AlphaFoldDB" id="A0A8T2QR48"/>
<keyword evidence="3" id="KW-0547">Nucleotide-binding</keyword>
<organism evidence="7 8">
    <name type="scientific">Ceratopteris richardii</name>
    <name type="common">Triangle waterfern</name>
    <dbReference type="NCBI Taxonomy" id="49495"/>
    <lineage>
        <taxon>Eukaryota</taxon>
        <taxon>Viridiplantae</taxon>
        <taxon>Streptophyta</taxon>
        <taxon>Embryophyta</taxon>
        <taxon>Tracheophyta</taxon>
        <taxon>Polypodiopsida</taxon>
        <taxon>Polypodiidae</taxon>
        <taxon>Polypodiales</taxon>
        <taxon>Pteridineae</taxon>
        <taxon>Pteridaceae</taxon>
        <taxon>Parkerioideae</taxon>
        <taxon>Ceratopteris</taxon>
    </lineage>
</organism>
<keyword evidence="1" id="KW-0150">Chloroplast</keyword>
<keyword evidence="8" id="KW-1185">Reference proteome</keyword>
<feature type="coiled-coil region" evidence="4">
    <location>
        <begin position="417"/>
        <end position="533"/>
    </location>
</feature>
<dbReference type="Gene3D" id="3.40.850.10">
    <property type="entry name" value="Kinesin motor domain"/>
    <property type="match status" value="1"/>
</dbReference>
<dbReference type="Proteomes" id="UP000825935">
    <property type="component" value="Chromosome 33"/>
</dbReference>
<dbReference type="GO" id="GO:0016887">
    <property type="term" value="F:ATP hydrolysis activity"/>
    <property type="evidence" value="ECO:0007669"/>
    <property type="project" value="TreeGrafter"/>
</dbReference>
<dbReference type="SMART" id="SM00129">
    <property type="entry name" value="KISc"/>
    <property type="match status" value="1"/>
</dbReference>
<evidence type="ECO:0000256" key="1">
    <source>
        <dbReference type="ARBA" id="ARBA00022528"/>
    </source>
</evidence>
<evidence type="ECO:0000256" key="3">
    <source>
        <dbReference type="PROSITE-ProRule" id="PRU00283"/>
    </source>
</evidence>
<keyword evidence="1" id="KW-0934">Plastid</keyword>
<name>A0A8T2QR48_CERRI</name>
<feature type="region of interest" description="Disordered" evidence="5">
    <location>
        <begin position="1"/>
        <end position="63"/>
    </location>
</feature>
<reference evidence="7" key="1">
    <citation type="submission" date="2021-08" db="EMBL/GenBank/DDBJ databases">
        <title>WGS assembly of Ceratopteris richardii.</title>
        <authorList>
            <person name="Marchant D.B."/>
            <person name="Chen G."/>
            <person name="Jenkins J."/>
            <person name="Shu S."/>
            <person name="Leebens-Mack J."/>
            <person name="Grimwood J."/>
            <person name="Schmutz J."/>
            <person name="Soltis P."/>
            <person name="Soltis D."/>
            <person name="Chen Z.-H."/>
        </authorList>
    </citation>
    <scope>NUCLEOTIDE SEQUENCE</scope>
    <source>
        <strain evidence="7">Whitten #5841</strain>
        <tissue evidence="7">Leaf</tissue>
    </source>
</reference>
<dbReference type="PANTHER" id="PTHR24115:SF416">
    <property type="entry name" value="KINESIN-LIKE PROTEIN KIN-10A"/>
    <property type="match status" value="1"/>
</dbReference>
<dbReference type="InterPro" id="IPR027417">
    <property type="entry name" value="P-loop_NTPase"/>
</dbReference>
<feature type="region of interest" description="Disordered" evidence="5">
    <location>
        <begin position="809"/>
        <end position="874"/>
    </location>
</feature>
<feature type="region of interest" description="Disordered" evidence="5">
    <location>
        <begin position="1045"/>
        <end position="1077"/>
    </location>
</feature>
<keyword evidence="2 3" id="KW-0505">Motor protein</keyword>
<feature type="compositionally biased region" description="Basic and acidic residues" evidence="5">
    <location>
        <begin position="814"/>
        <end position="828"/>
    </location>
</feature>
<evidence type="ECO:0000256" key="4">
    <source>
        <dbReference type="SAM" id="Coils"/>
    </source>
</evidence>
<accession>A0A8T2QR48</accession>
<dbReference type="GO" id="GO:0005524">
    <property type="term" value="F:ATP binding"/>
    <property type="evidence" value="ECO:0007669"/>
    <property type="project" value="UniProtKB-UniRule"/>
</dbReference>
<dbReference type="OrthoDB" id="3176171at2759"/>
<keyword evidence="4" id="KW-0175">Coiled coil</keyword>
<evidence type="ECO:0000259" key="6">
    <source>
        <dbReference type="PROSITE" id="PS50067"/>
    </source>
</evidence>
<dbReference type="GO" id="GO:0008017">
    <property type="term" value="F:microtubule binding"/>
    <property type="evidence" value="ECO:0007669"/>
    <property type="project" value="InterPro"/>
</dbReference>
<dbReference type="GO" id="GO:0007018">
    <property type="term" value="P:microtubule-based movement"/>
    <property type="evidence" value="ECO:0007669"/>
    <property type="project" value="InterPro"/>
</dbReference>
<dbReference type="PRINTS" id="PR00380">
    <property type="entry name" value="KINESINHEAVY"/>
</dbReference>
<protein>
    <recommendedName>
        <fullName evidence="6">Kinesin motor domain-containing protein</fullName>
    </recommendedName>
</protein>
<dbReference type="PANTHER" id="PTHR24115">
    <property type="entry name" value="KINESIN-RELATED"/>
    <property type="match status" value="1"/>
</dbReference>
<dbReference type="OMA" id="DTELTMP"/>